<dbReference type="Gene3D" id="3.90.180.10">
    <property type="entry name" value="Medium-chain alcohol dehydrogenases, catalytic domain"/>
    <property type="match status" value="1"/>
</dbReference>
<keyword evidence="3" id="KW-1185">Reference proteome</keyword>
<dbReference type="InterPro" id="IPR013149">
    <property type="entry name" value="ADH-like_C"/>
</dbReference>
<feature type="domain" description="Enoyl reductase (ER)" evidence="1">
    <location>
        <begin position="10"/>
        <end position="304"/>
    </location>
</feature>
<dbReference type="SUPFAM" id="SSF50129">
    <property type="entry name" value="GroES-like"/>
    <property type="match status" value="1"/>
</dbReference>
<organism evidence="2 3">
    <name type="scientific">Levilactobacillus fujinensis</name>
    <dbReference type="NCBI Taxonomy" id="2486024"/>
    <lineage>
        <taxon>Bacteria</taxon>
        <taxon>Bacillati</taxon>
        <taxon>Bacillota</taxon>
        <taxon>Bacilli</taxon>
        <taxon>Lactobacillales</taxon>
        <taxon>Lactobacillaceae</taxon>
        <taxon>Levilactobacillus</taxon>
    </lineage>
</organism>
<dbReference type="PANTHER" id="PTHR43677">
    <property type="entry name" value="SHORT-CHAIN DEHYDROGENASE/REDUCTASE"/>
    <property type="match status" value="1"/>
</dbReference>
<dbReference type="SUPFAM" id="SSF51735">
    <property type="entry name" value="NAD(P)-binding Rossmann-fold domains"/>
    <property type="match status" value="1"/>
</dbReference>
<dbReference type="InterPro" id="IPR036291">
    <property type="entry name" value="NAD(P)-bd_dom_sf"/>
</dbReference>
<comment type="caution">
    <text evidence="2">The sequence shown here is derived from an EMBL/GenBank/DDBJ whole genome shotgun (WGS) entry which is preliminary data.</text>
</comment>
<proteinExistence type="predicted"/>
<dbReference type="RefSeq" id="WP_125687022.1">
    <property type="nucleotide sequence ID" value="NZ_JBHSSI010000058.1"/>
</dbReference>
<evidence type="ECO:0000259" key="1">
    <source>
        <dbReference type="SMART" id="SM00829"/>
    </source>
</evidence>
<dbReference type="Pfam" id="PF00107">
    <property type="entry name" value="ADH_zinc_N"/>
    <property type="match status" value="1"/>
</dbReference>
<dbReference type="InterPro" id="IPR011032">
    <property type="entry name" value="GroES-like_sf"/>
</dbReference>
<name>A0ABW1TKB4_9LACO</name>
<dbReference type="EMBL" id="JBHSSI010000058">
    <property type="protein sequence ID" value="MFC6261278.1"/>
    <property type="molecule type" value="Genomic_DNA"/>
</dbReference>
<dbReference type="InterPro" id="IPR051397">
    <property type="entry name" value="Zn-ADH-like_protein"/>
</dbReference>
<dbReference type="InterPro" id="IPR020843">
    <property type="entry name" value="ER"/>
</dbReference>
<dbReference type="Gene3D" id="3.40.50.720">
    <property type="entry name" value="NAD(P)-binding Rossmann-like Domain"/>
    <property type="match status" value="1"/>
</dbReference>
<protein>
    <submittedName>
        <fullName evidence="2">Zinc-binding dehydrogenase</fullName>
    </submittedName>
</protein>
<reference evidence="3" key="1">
    <citation type="journal article" date="2019" name="Int. J. Syst. Evol. Microbiol.">
        <title>The Global Catalogue of Microorganisms (GCM) 10K type strain sequencing project: providing services to taxonomists for standard genome sequencing and annotation.</title>
        <authorList>
            <consortium name="The Broad Institute Genomics Platform"/>
            <consortium name="The Broad Institute Genome Sequencing Center for Infectious Disease"/>
            <person name="Wu L."/>
            <person name="Ma J."/>
        </authorList>
    </citation>
    <scope>NUCLEOTIDE SEQUENCE [LARGE SCALE GENOMIC DNA]</scope>
    <source>
        <strain evidence="3">CCM 8908</strain>
    </source>
</reference>
<evidence type="ECO:0000313" key="3">
    <source>
        <dbReference type="Proteomes" id="UP001596283"/>
    </source>
</evidence>
<dbReference type="Proteomes" id="UP001596283">
    <property type="component" value="Unassembled WGS sequence"/>
</dbReference>
<evidence type="ECO:0000313" key="2">
    <source>
        <dbReference type="EMBL" id="MFC6261278.1"/>
    </source>
</evidence>
<accession>A0ABW1TKB4</accession>
<sequence>MQTIIQTSYRGIDALTLESRPTPKSLNPLAVRVETRYTPVMPYDILTETGQLKQRRPVKLPIVVGYGFGGIVREVGRLRSSQFLNRPVIGIQLTGSHQEQVLSTLPPLLFPVPTGVTLAAATTLVGGADAAYFALKKTQLRVGGTVLITGATGSVGTYLVQLARLAGTHVIAVGHSSRHDLLTDLGADQVVDYDRPLAGQINDSTIVNQIIDLAGNPTLLDQLTALLGAVNIFSLALPQYQSQHPQQVFTFASGAITPGDYRWLLKQLAEGQLTAVIQKEFPFTAVKVAQHQLVDGHAAGRILLTYNQEDN</sequence>
<gene>
    <name evidence="2" type="ORF">ACFP1C_10025</name>
</gene>
<dbReference type="SMART" id="SM00829">
    <property type="entry name" value="PKS_ER"/>
    <property type="match status" value="1"/>
</dbReference>
<dbReference type="PANTHER" id="PTHR43677:SF4">
    <property type="entry name" value="QUINONE OXIDOREDUCTASE-LIKE PROTEIN 2"/>
    <property type="match status" value="1"/>
</dbReference>